<sequence>MSVEDFFNLFLLISAIHGFVFCFALYFSRGGRNKVLIFINLLALAISLNNFQSWVVVKDFFRGNVFIQYFQVPWHFWIAPFFYLFLNQYLNVAKKSFNILKIILFTFCAFLVIRFGFYIYSEKINSDVIYFFRKYVVIEEIISSVFSLTIFIYSYKIYKESNTLSNITTYDNLNWIRIFFRLGLLSYVFWFVPLLITLYLGFEVFMPSYYPLRVFTTILIYWLGYQSILQLKILKEREYLRKYNALYVNQKTTSYNQNNIDKKVINIPNDVVDNILRSLEKFEKEKQYSSQNVTLNNLANQLNTNTAYLSKVINHYKELSFNNYINNLRINNITEQLETNSIIRKFTIKAIALEAGYKSADSFSKAFFKLKGVNPSDFIKKMEKLKTD</sequence>
<dbReference type="PANTHER" id="PTHR43280">
    <property type="entry name" value="ARAC-FAMILY TRANSCRIPTIONAL REGULATOR"/>
    <property type="match status" value="1"/>
</dbReference>
<keyword evidence="1" id="KW-0805">Transcription regulation</keyword>
<feature type="transmembrane region" description="Helical" evidence="4">
    <location>
        <begin position="35"/>
        <end position="54"/>
    </location>
</feature>
<feature type="transmembrane region" description="Helical" evidence="4">
    <location>
        <begin position="178"/>
        <end position="202"/>
    </location>
</feature>
<keyword evidence="4" id="KW-1133">Transmembrane helix</keyword>
<name>A0ABY8KZW1_9FLAO</name>
<accession>A0ABY8KZW1</accession>
<dbReference type="Pfam" id="PF12833">
    <property type="entry name" value="HTH_18"/>
    <property type="match status" value="1"/>
</dbReference>
<keyword evidence="7" id="KW-1185">Reference proteome</keyword>
<feature type="transmembrane region" description="Helical" evidence="4">
    <location>
        <begin position="98"/>
        <end position="121"/>
    </location>
</feature>
<dbReference type="EMBL" id="CP122539">
    <property type="protein sequence ID" value="WGH74386.1"/>
    <property type="molecule type" value="Genomic_DNA"/>
</dbReference>
<feature type="domain" description="HTH araC/xylS-type" evidence="5">
    <location>
        <begin position="273"/>
        <end position="381"/>
    </location>
</feature>
<reference evidence="6 7" key="1">
    <citation type="submission" date="2023-04" db="EMBL/GenBank/DDBJ databases">
        <title>Tenacibaculum tangerinum sp. nov., isolated from sea tidal flat of South Korea.</title>
        <authorList>
            <person name="Lee S.H."/>
            <person name="Kim J.-J."/>
        </authorList>
    </citation>
    <scope>NUCLEOTIDE SEQUENCE [LARGE SCALE GENOMIC DNA]</scope>
    <source>
        <strain evidence="6 7">GRR-S3-23</strain>
    </source>
</reference>
<dbReference type="SMART" id="SM00342">
    <property type="entry name" value="HTH_ARAC"/>
    <property type="match status" value="1"/>
</dbReference>
<keyword evidence="4" id="KW-0472">Membrane</keyword>
<feature type="transmembrane region" description="Helical" evidence="4">
    <location>
        <begin position="214"/>
        <end position="234"/>
    </location>
</feature>
<dbReference type="RefSeq" id="WP_279650267.1">
    <property type="nucleotide sequence ID" value="NZ_CP122539.1"/>
</dbReference>
<evidence type="ECO:0000256" key="3">
    <source>
        <dbReference type="ARBA" id="ARBA00023163"/>
    </source>
</evidence>
<protein>
    <submittedName>
        <fullName evidence="6">Helix-turn-helix domain-containing protein</fullName>
    </submittedName>
</protein>
<dbReference type="InterPro" id="IPR018060">
    <property type="entry name" value="HTH_AraC"/>
</dbReference>
<dbReference type="Gene3D" id="1.10.10.60">
    <property type="entry name" value="Homeodomain-like"/>
    <property type="match status" value="2"/>
</dbReference>
<evidence type="ECO:0000256" key="2">
    <source>
        <dbReference type="ARBA" id="ARBA00023125"/>
    </source>
</evidence>
<dbReference type="SUPFAM" id="SSF46689">
    <property type="entry name" value="Homeodomain-like"/>
    <property type="match status" value="1"/>
</dbReference>
<feature type="transmembrane region" description="Helical" evidence="4">
    <location>
        <begin position="141"/>
        <end position="158"/>
    </location>
</feature>
<organism evidence="6 7">
    <name type="scientific">Tenacibaculum tangerinum</name>
    <dbReference type="NCBI Taxonomy" id="3038772"/>
    <lineage>
        <taxon>Bacteria</taxon>
        <taxon>Pseudomonadati</taxon>
        <taxon>Bacteroidota</taxon>
        <taxon>Flavobacteriia</taxon>
        <taxon>Flavobacteriales</taxon>
        <taxon>Flavobacteriaceae</taxon>
        <taxon>Tenacibaculum</taxon>
    </lineage>
</organism>
<feature type="transmembrane region" description="Helical" evidence="4">
    <location>
        <begin position="6"/>
        <end position="28"/>
    </location>
</feature>
<gene>
    <name evidence="6" type="ORF">P8625_09710</name>
</gene>
<dbReference type="Proteomes" id="UP001232001">
    <property type="component" value="Chromosome"/>
</dbReference>
<proteinExistence type="predicted"/>
<evidence type="ECO:0000256" key="1">
    <source>
        <dbReference type="ARBA" id="ARBA00023015"/>
    </source>
</evidence>
<dbReference type="InterPro" id="IPR009057">
    <property type="entry name" value="Homeodomain-like_sf"/>
</dbReference>
<keyword evidence="2" id="KW-0238">DNA-binding</keyword>
<evidence type="ECO:0000313" key="6">
    <source>
        <dbReference type="EMBL" id="WGH74386.1"/>
    </source>
</evidence>
<evidence type="ECO:0000313" key="7">
    <source>
        <dbReference type="Proteomes" id="UP001232001"/>
    </source>
</evidence>
<feature type="transmembrane region" description="Helical" evidence="4">
    <location>
        <begin position="66"/>
        <end position="86"/>
    </location>
</feature>
<keyword evidence="4" id="KW-0812">Transmembrane</keyword>
<evidence type="ECO:0000259" key="5">
    <source>
        <dbReference type="PROSITE" id="PS01124"/>
    </source>
</evidence>
<dbReference type="PROSITE" id="PS01124">
    <property type="entry name" value="HTH_ARAC_FAMILY_2"/>
    <property type="match status" value="1"/>
</dbReference>
<evidence type="ECO:0000256" key="4">
    <source>
        <dbReference type="SAM" id="Phobius"/>
    </source>
</evidence>
<dbReference type="PANTHER" id="PTHR43280:SF29">
    <property type="entry name" value="ARAC-FAMILY TRANSCRIPTIONAL REGULATOR"/>
    <property type="match status" value="1"/>
</dbReference>
<keyword evidence="3" id="KW-0804">Transcription</keyword>